<sequence>MGAATHLLAGAALAITPLTPAAAGTITHRSPTCHYVNQTADPAPVRLGPGKKHRKTAELPPSDTPVKATCAARGRGPGHWVRVKDGEQKGRWIWRNRLQAWTGE</sequence>
<accession>A0A9X2GFW9</accession>
<protein>
    <recommendedName>
        <fullName evidence="5">SH3 domain-containing protein</fullName>
    </recommendedName>
</protein>
<organism evidence="3 4">
    <name type="scientific">Nonomuraea thailandensis</name>
    <dbReference type="NCBI Taxonomy" id="1188745"/>
    <lineage>
        <taxon>Bacteria</taxon>
        <taxon>Bacillati</taxon>
        <taxon>Actinomycetota</taxon>
        <taxon>Actinomycetes</taxon>
        <taxon>Streptosporangiales</taxon>
        <taxon>Streptosporangiaceae</taxon>
        <taxon>Nonomuraea</taxon>
    </lineage>
</organism>
<dbReference type="RefSeq" id="WP_253741162.1">
    <property type="nucleotide sequence ID" value="NZ_BAABKA010000048.1"/>
</dbReference>
<reference evidence="3" key="1">
    <citation type="submission" date="2022-06" db="EMBL/GenBank/DDBJ databases">
        <title>Sequencing the genomes of 1000 actinobacteria strains.</title>
        <authorList>
            <person name="Klenk H.-P."/>
        </authorList>
    </citation>
    <scope>NUCLEOTIDE SEQUENCE</scope>
    <source>
        <strain evidence="3">DSM 46694</strain>
    </source>
</reference>
<gene>
    <name evidence="3" type="ORF">HD597_001681</name>
</gene>
<proteinExistence type="predicted"/>
<dbReference type="Proteomes" id="UP001139648">
    <property type="component" value="Unassembled WGS sequence"/>
</dbReference>
<feature type="signal peptide" evidence="2">
    <location>
        <begin position="1"/>
        <end position="22"/>
    </location>
</feature>
<comment type="caution">
    <text evidence="3">The sequence shown here is derived from an EMBL/GenBank/DDBJ whole genome shotgun (WGS) entry which is preliminary data.</text>
</comment>
<evidence type="ECO:0000256" key="1">
    <source>
        <dbReference type="SAM" id="MobiDB-lite"/>
    </source>
</evidence>
<keyword evidence="2" id="KW-0732">Signal</keyword>
<feature type="chain" id="PRO_5040940653" description="SH3 domain-containing protein" evidence="2">
    <location>
        <begin position="23"/>
        <end position="104"/>
    </location>
</feature>
<feature type="region of interest" description="Disordered" evidence="1">
    <location>
        <begin position="40"/>
        <end position="66"/>
    </location>
</feature>
<evidence type="ECO:0008006" key="5">
    <source>
        <dbReference type="Google" id="ProtNLM"/>
    </source>
</evidence>
<evidence type="ECO:0000313" key="4">
    <source>
        <dbReference type="Proteomes" id="UP001139648"/>
    </source>
</evidence>
<evidence type="ECO:0000256" key="2">
    <source>
        <dbReference type="SAM" id="SignalP"/>
    </source>
</evidence>
<evidence type="ECO:0000313" key="3">
    <source>
        <dbReference type="EMBL" id="MCP2354661.1"/>
    </source>
</evidence>
<dbReference type="EMBL" id="JAMZEB010000002">
    <property type="protein sequence ID" value="MCP2354661.1"/>
    <property type="molecule type" value="Genomic_DNA"/>
</dbReference>
<name>A0A9X2GFW9_9ACTN</name>
<keyword evidence="4" id="KW-1185">Reference proteome</keyword>
<dbReference type="AlphaFoldDB" id="A0A9X2GFW9"/>